<gene>
    <name evidence="1" type="ORF">DM484_25270</name>
</gene>
<proteinExistence type="predicted"/>
<organism evidence="1 2">
    <name type="scientific">Candidatus Methylumidiphilus alinenensis</name>
    <dbReference type="NCBI Taxonomy" id="2202197"/>
    <lineage>
        <taxon>Bacteria</taxon>
        <taxon>Pseudomonadati</taxon>
        <taxon>Pseudomonadota</taxon>
        <taxon>Gammaproteobacteria</taxon>
        <taxon>Methylococcales</taxon>
        <taxon>Candidatus Methylumidiphilus</taxon>
    </lineage>
</organism>
<dbReference type="Pfam" id="PF06122">
    <property type="entry name" value="TraH"/>
    <property type="match status" value="1"/>
</dbReference>
<comment type="caution">
    <text evidence="1">The sequence shown here is derived from an EMBL/GenBank/DDBJ whole genome shotgun (WGS) entry which is preliminary data.</text>
</comment>
<dbReference type="AlphaFoldDB" id="A0A2W4QJ22"/>
<accession>A0A2W4QJ22</accession>
<name>A0A2W4QJ22_9GAMM</name>
<dbReference type="Proteomes" id="UP000249396">
    <property type="component" value="Unassembled WGS sequence"/>
</dbReference>
<reference evidence="1 2" key="1">
    <citation type="journal article" date="2018" name="Aquat. Microb. Ecol.">
        <title>Gammaproteobacterial methanotrophs dominate.</title>
        <authorList>
            <person name="Rissanen A.J."/>
            <person name="Saarenheimo J."/>
            <person name="Tiirola M."/>
            <person name="Peura S."/>
            <person name="Aalto S.L."/>
            <person name="Karvinen A."/>
            <person name="Nykanen H."/>
        </authorList>
    </citation>
    <scope>NUCLEOTIDE SEQUENCE [LARGE SCALE GENOMIC DNA]</scope>
    <source>
        <strain evidence="1">AMbin10</strain>
    </source>
</reference>
<dbReference type="EMBL" id="QJPH01000504">
    <property type="protein sequence ID" value="PZN71953.1"/>
    <property type="molecule type" value="Genomic_DNA"/>
</dbReference>
<dbReference type="InterPro" id="IPR010927">
    <property type="entry name" value="T4SS_TraH"/>
</dbReference>
<protein>
    <submittedName>
        <fullName evidence="1">Uncharacterized protein</fullName>
    </submittedName>
</protein>
<evidence type="ECO:0000313" key="2">
    <source>
        <dbReference type="Proteomes" id="UP000249396"/>
    </source>
</evidence>
<sequence length="216" mass="22735">MRAVASNAAGYAFQLAINAMCSDCGNVMSDLQKKVQQLNQMFSNSCQLAQGLVNDAASVLPDKVHSDMKMSTISFSKGVTDVFGALTNSSAQGDPVQQVKANAATDMQKVIQGNLVWRALNQNNADGWFKFGGNEFLQATMSVTGSVVVKSPEAAPDGKGESNPIVTLPNLLHIKDLLNGSGANDYQTVQVYECDSSDADGCLNPVAKGVALVGLK</sequence>
<evidence type="ECO:0000313" key="1">
    <source>
        <dbReference type="EMBL" id="PZN71953.1"/>
    </source>
</evidence>